<keyword evidence="3" id="KW-1185">Reference proteome</keyword>
<accession>A0A097ECJ2</accession>
<dbReference type="eggNOG" id="ENOG5030YTP">
    <property type="taxonomic scope" value="Bacteria"/>
</dbReference>
<dbReference type="Proteomes" id="UP000033200">
    <property type="component" value="Chromosome"/>
</dbReference>
<feature type="transmembrane region" description="Helical" evidence="1">
    <location>
        <begin position="120"/>
        <end position="139"/>
    </location>
</feature>
<feature type="transmembrane region" description="Helical" evidence="1">
    <location>
        <begin position="93"/>
        <end position="114"/>
    </location>
</feature>
<dbReference type="EMBL" id="CP009571">
    <property type="protein sequence ID" value="AIT05286.1"/>
    <property type="molecule type" value="Genomic_DNA"/>
</dbReference>
<keyword evidence="1" id="KW-0812">Transmembrane</keyword>
<sequence>MLAFNTRWQPLLDTGLKLGGLAWLVMSFLSWLLLNDYLGATGQTGVPLDFAGTWAVLVLFGALLVLALAALGAMFTGGAPIMASLHSGQPAPFATRAGFFAGAVMALVILFVIGGLGGSIPLAIGIALPVGVAAGLLFFHMRQEPFLSEGYAKPAGLLLLWVSTASLLFLVFAINLDSVLRLQLGGATPFAIALAVSAGQMILCFLLPRGWVLGGTVLGVVWLTTFVSPGPRIMVLTALYLTNLGGGMPATALTTPKAAETCNLGTADRPILYAANGSCDKQVALQHLRQLVKAPNLAARGAIIACWRRKVDQPDATCD</sequence>
<proteinExistence type="predicted"/>
<feature type="transmembrane region" description="Helical" evidence="1">
    <location>
        <begin position="151"/>
        <end position="174"/>
    </location>
</feature>
<dbReference type="RefSeq" id="WP_038658608.1">
    <property type="nucleotide sequence ID" value="NZ_CP009571.1"/>
</dbReference>
<feature type="transmembrane region" description="Helical" evidence="1">
    <location>
        <begin position="12"/>
        <end position="34"/>
    </location>
</feature>
<evidence type="ECO:0000313" key="3">
    <source>
        <dbReference type="Proteomes" id="UP000033200"/>
    </source>
</evidence>
<feature type="transmembrane region" description="Helical" evidence="1">
    <location>
        <begin position="186"/>
        <end position="207"/>
    </location>
</feature>
<feature type="transmembrane region" description="Helical" evidence="1">
    <location>
        <begin position="54"/>
        <end position="81"/>
    </location>
</feature>
<dbReference type="AlphaFoldDB" id="A0A097ECJ2"/>
<keyword evidence="1" id="KW-1133">Transmembrane helix</keyword>
<evidence type="ECO:0000256" key="1">
    <source>
        <dbReference type="SAM" id="Phobius"/>
    </source>
</evidence>
<name>A0A097ECJ2_9SPHN</name>
<gene>
    <name evidence="2" type="ORF">MC45_01365</name>
</gene>
<organism evidence="2 3">
    <name type="scientific">Sphingomonas taxi</name>
    <dbReference type="NCBI Taxonomy" id="1549858"/>
    <lineage>
        <taxon>Bacteria</taxon>
        <taxon>Pseudomonadati</taxon>
        <taxon>Pseudomonadota</taxon>
        <taxon>Alphaproteobacteria</taxon>
        <taxon>Sphingomonadales</taxon>
        <taxon>Sphingomonadaceae</taxon>
        <taxon>Sphingomonas</taxon>
    </lineage>
</organism>
<dbReference type="KEGG" id="stax:MC45_01365"/>
<protein>
    <submittedName>
        <fullName evidence="2">Uncharacterized protein</fullName>
    </submittedName>
</protein>
<feature type="transmembrane region" description="Helical" evidence="1">
    <location>
        <begin position="219"/>
        <end position="241"/>
    </location>
</feature>
<dbReference type="HOGENOM" id="CLU_871268_0_0_5"/>
<keyword evidence="1" id="KW-0472">Membrane</keyword>
<evidence type="ECO:0000313" key="2">
    <source>
        <dbReference type="EMBL" id="AIT05286.1"/>
    </source>
</evidence>
<reference evidence="2 3" key="1">
    <citation type="submission" date="2014-09" db="EMBL/GenBank/DDBJ databases">
        <title>Using Illumina technology Improving SMRT sequencing Genome Assembly by RASTools.</title>
        <authorList>
            <person name="Zhou Y."/>
            <person name="Ma T."/>
            <person name="Liu T."/>
        </authorList>
    </citation>
    <scope>NUCLEOTIDE SEQUENCE [LARGE SCALE GENOMIC DNA]</scope>
    <source>
        <strain evidence="2 3">ATCC 55669</strain>
    </source>
</reference>